<dbReference type="Proteomes" id="UP001642464">
    <property type="component" value="Unassembled WGS sequence"/>
</dbReference>
<dbReference type="EMBL" id="CAXAMM010009591">
    <property type="protein sequence ID" value="CAK9020851.1"/>
    <property type="molecule type" value="Genomic_DNA"/>
</dbReference>
<dbReference type="Pfam" id="PF00069">
    <property type="entry name" value="Pkinase"/>
    <property type="match status" value="1"/>
</dbReference>
<feature type="repeat" description="ANK" evidence="9">
    <location>
        <begin position="220"/>
        <end position="252"/>
    </location>
</feature>
<dbReference type="Gene3D" id="1.25.40.20">
    <property type="entry name" value="Ankyrin repeat-containing domain"/>
    <property type="match status" value="1"/>
</dbReference>
<keyword evidence="15" id="KW-1185">Reference proteome</keyword>
<dbReference type="InterPro" id="IPR036770">
    <property type="entry name" value="Ankyrin_rpt-contain_sf"/>
</dbReference>
<keyword evidence="2" id="KW-0723">Serine/threonine-protein kinase</keyword>
<evidence type="ECO:0000256" key="7">
    <source>
        <dbReference type="ARBA" id="ARBA00047899"/>
    </source>
</evidence>
<dbReference type="InterPro" id="IPR017441">
    <property type="entry name" value="Protein_kinase_ATP_BS"/>
</dbReference>
<dbReference type="Gene3D" id="1.10.510.10">
    <property type="entry name" value="Transferase(Phosphotransferase) domain 1"/>
    <property type="match status" value="1"/>
</dbReference>
<dbReference type="InterPro" id="IPR000719">
    <property type="entry name" value="Prot_kinase_dom"/>
</dbReference>
<keyword evidence="12" id="KW-0812">Transmembrane</keyword>
<feature type="binding site" evidence="10">
    <location>
        <position position="477"/>
    </location>
    <ligand>
        <name>ATP</name>
        <dbReference type="ChEBI" id="CHEBI:30616"/>
    </ligand>
</feature>
<feature type="repeat" description="ANK" evidence="9">
    <location>
        <begin position="152"/>
        <end position="184"/>
    </location>
</feature>
<evidence type="ECO:0000256" key="9">
    <source>
        <dbReference type="PROSITE-ProRule" id="PRU00023"/>
    </source>
</evidence>
<evidence type="ECO:0000256" key="8">
    <source>
        <dbReference type="ARBA" id="ARBA00048679"/>
    </source>
</evidence>
<organism evidence="14 15">
    <name type="scientific">Durusdinium trenchii</name>
    <dbReference type="NCBI Taxonomy" id="1381693"/>
    <lineage>
        <taxon>Eukaryota</taxon>
        <taxon>Sar</taxon>
        <taxon>Alveolata</taxon>
        <taxon>Dinophyceae</taxon>
        <taxon>Suessiales</taxon>
        <taxon>Symbiodiniaceae</taxon>
        <taxon>Durusdinium</taxon>
    </lineage>
</organism>
<evidence type="ECO:0000256" key="10">
    <source>
        <dbReference type="PROSITE-ProRule" id="PRU10141"/>
    </source>
</evidence>
<keyword evidence="12" id="KW-0472">Membrane</keyword>
<dbReference type="PROSITE" id="PS50088">
    <property type="entry name" value="ANK_REPEAT"/>
    <property type="match status" value="2"/>
</dbReference>
<sequence>MVANLVKFVDSAAWSIRAKKVTRRLAWLRHLETLLAFLGGGIWMAGYWPSSAPRNGPVRSWRELSLFLADGRNSLLLLGAGSVLLYHVMSFSLSQLHAAQVRADGLHRAAARGDAEALSRLVRELEGREVVSCPRPATSYLLAGGINALNSEGWAPVHLAATAGADRALRVLLRSRAEVSAVGAGRATPLMLSAEAGHDKTLRLLLASGALQGISLENSDGNTALHLAVREGHSECIHRLLRARADPSAINAQGVTPFGITRCQKFTESVLNSSQLSTRDAFFEVFNQRSVARTSEVEDPQDACQPLPSSASSRRASPVMTPRRSATGSPTLTVRSCGSVLDVPVVAAEDSALEELFAEATRGGLRLSNANAISSVVTEGTSRSSPTPPNELGGVPVKITGLACLVAVASPGVLRRLVAEPVGPRGSESLQEDNKLSYFRIVGLVGEGSFGSVYEACDMRPSPGGSQVLGDRRCALKILHRRQYLAQDMLARAKRERQVLKAARHPFIVRLLCAFRTPGNEMALVMEYCPNGNLNDLIVRKGRPGLSEAITRKLLAEVLLALAYLHDELDVVFGDVKPDNIVLDTCMHAKLTDFGLAKVNVSRGGGSCGFEGSMFFVAPEVTPAAARYSPAVDIYALGLVAWVCLTGGRPTEVLEGQKSGREQRLPPVSHEALRNWLDERRSKAETRATPRELSDLAFSFVDTTTESEPLKRGRASDLRDHPFFVESDFSPRLHDSGDWAALLPACDWPRSPGSVATQDSWSWSGPRS</sequence>
<comment type="catalytic activity">
    <reaction evidence="8">
        <text>L-seryl-[protein] + ATP = O-phospho-L-seryl-[protein] + ADP + H(+)</text>
        <dbReference type="Rhea" id="RHEA:17989"/>
        <dbReference type="Rhea" id="RHEA-COMP:9863"/>
        <dbReference type="Rhea" id="RHEA-COMP:11604"/>
        <dbReference type="ChEBI" id="CHEBI:15378"/>
        <dbReference type="ChEBI" id="CHEBI:29999"/>
        <dbReference type="ChEBI" id="CHEBI:30616"/>
        <dbReference type="ChEBI" id="CHEBI:83421"/>
        <dbReference type="ChEBI" id="CHEBI:456216"/>
        <dbReference type="EC" id="2.7.11.1"/>
    </reaction>
</comment>
<proteinExistence type="predicted"/>
<evidence type="ECO:0000259" key="13">
    <source>
        <dbReference type="PROSITE" id="PS50011"/>
    </source>
</evidence>
<feature type="domain" description="Protein kinase" evidence="13">
    <location>
        <begin position="439"/>
        <end position="724"/>
    </location>
</feature>
<dbReference type="CDD" id="cd14014">
    <property type="entry name" value="STKc_PknB_like"/>
    <property type="match status" value="1"/>
</dbReference>
<reference evidence="14 15" key="1">
    <citation type="submission" date="2024-02" db="EMBL/GenBank/DDBJ databases">
        <authorList>
            <person name="Chen Y."/>
            <person name="Shah S."/>
            <person name="Dougan E. K."/>
            <person name="Thang M."/>
            <person name="Chan C."/>
        </authorList>
    </citation>
    <scope>NUCLEOTIDE SEQUENCE [LARGE SCALE GENOMIC DNA]</scope>
</reference>
<gene>
    <name evidence="14" type="ORF">SCF082_LOCUS15084</name>
</gene>
<dbReference type="InterPro" id="IPR011009">
    <property type="entry name" value="Kinase-like_dom_sf"/>
</dbReference>
<dbReference type="PROSITE" id="PS00107">
    <property type="entry name" value="PROTEIN_KINASE_ATP"/>
    <property type="match status" value="1"/>
</dbReference>
<name>A0ABP0K250_9DINO</name>
<evidence type="ECO:0000256" key="5">
    <source>
        <dbReference type="ARBA" id="ARBA00022777"/>
    </source>
</evidence>
<evidence type="ECO:0000313" key="15">
    <source>
        <dbReference type="Proteomes" id="UP001642464"/>
    </source>
</evidence>
<evidence type="ECO:0000256" key="2">
    <source>
        <dbReference type="ARBA" id="ARBA00022527"/>
    </source>
</evidence>
<keyword evidence="9" id="KW-0040">ANK repeat</keyword>
<evidence type="ECO:0000256" key="6">
    <source>
        <dbReference type="ARBA" id="ARBA00022840"/>
    </source>
</evidence>
<dbReference type="InterPro" id="IPR002110">
    <property type="entry name" value="Ankyrin_rpt"/>
</dbReference>
<dbReference type="EC" id="2.7.11.1" evidence="1"/>
<dbReference type="PANTHER" id="PTHR24356">
    <property type="entry name" value="SERINE/THREONINE-PROTEIN KINASE"/>
    <property type="match status" value="1"/>
</dbReference>
<feature type="compositionally biased region" description="Low complexity" evidence="11">
    <location>
        <begin position="308"/>
        <end position="318"/>
    </location>
</feature>
<dbReference type="SMART" id="SM00220">
    <property type="entry name" value="S_TKc"/>
    <property type="match status" value="1"/>
</dbReference>
<evidence type="ECO:0000256" key="11">
    <source>
        <dbReference type="SAM" id="MobiDB-lite"/>
    </source>
</evidence>
<protein>
    <recommendedName>
        <fullName evidence="1">non-specific serine/threonine protein kinase</fullName>
        <ecNumber evidence="1">2.7.11.1</ecNumber>
    </recommendedName>
</protein>
<comment type="caution">
    <text evidence="14">The sequence shown here is derived from an EMBL/GenBank/DDBJ whole genome shotgun (WGS) entry which is preliminary data.</text>
</comment>
<dbReference type="SMART" id="SM00248">
    <property type="entry name" value="ANK"/>
    <property type="match status" value="3"/>
</dbReference>
<keyword evidence="4 10" id="KW-0547">Nucleotide-binding</keyword>
<evidence type="ECO:0000313" key="14">
    <source>
        <dbReference type="EMBL" id="CAK9020851.1"/>
    </source>
</evidence>
<keyword evidence="3" id="KW-0808">Transferase</keyword>
<comment type="catalytic activity">
    <reaction evidence="7">
        <text>L-threonyl-[protein] + ATP = O-phospho-L-threonyl-[protein] + ADP + H(+)</text>
        <dbReference type="Rhea" id="RHEA:46608"/>
        <dbReference type="Rhea" id="RHEA-COMP:11060"/>
        <dbReference type="Rhea" id="RHEA-COMP:11605"/>
        <dbReference type="ChEBI" id="CHEBI:15378"/>
        <dbReference type="ChEBI" id="CHEBI:30013"/>
        <dbReference type="ChEBI" id="CHEBI:30616"/>
        <dbReference type="ChEBI" id="CHEBI:61977"/>
        <dbReference type="ChEBI" id="CHEBI:456216"/>
        <dbReference type="EC" id="2.7.11.1"/>
    </reaction>
</comment>
<feature type="transmembrane region" description="Helical" evidence="12">
    <location>
        <begin position="27"/>
        <end position="48"/>
    </location>
</feature>
<dbReference type="PROSITE" id="PS50011">
    <property type="entry name" value="PROTEIN_KINASE_DOM"/>
    <property type="match status" value="1"/>
</dbReference>
<dbReference type="SUPFAM" id="SSF48403">
    <property type="entry name" value="Ankyrin repeat"/>
    <property type="match status" value="1"/>
</dbReference>
<dbReference type="Pfam" id="PF12796">
    <property type="entry name" value="Ank_2"/>
    <property type="match status" value="1"/>
</dbReference>
<dbReference type="InterPro" id="IPR050236">
    <property type="entry name" value="Ser_Thr_kinase_AGC"/>
</dbReference>
<keyword evidence="12" id="KW-1133">Transmembrane helix</keyword>
<keyword evidence="5" id="KW-0418">Kinase</keyword>
<feature type="region of interest" description="Disordered" evidence="11">
    <location>
        <begin position="294"/>
        <end position="331"/>
    </location>
</feature>
<accession>A0ABP0K250</accession>
<evidence type="ECO:0000256" key="4">
    <source>
        <dbReference type="ARBA" id="ARBA00022741"/>
    </source>
</evidence>
<dbReference type="SUPFAM" id="SSF56112">
    <property type="entry name" value="Protein kinase-like (PK-like)"/>
    <property type="match status" value="1"/>
</dbReference>
<evidence type="ECO:0000256" key="3">
    <source>
        <dbReference type="ARBA" id="ARBA00022679"/>
    </source>
</evidence>
<dbReference type="PROSITE" id="PS50297">
    <property type="entry name" value="ANK_REP_REGION"/>
    <property type="match status" value="2"/>
</dbReference>
<evidence type="ECO:0000256" key="1">
    <source>
        <dbReference type="ARBA" id="ARBA00012513"/>
    </source>
</evidence>
<evidence type="ECO:0000256" key="12">
    <source>
        <dbReference type="SAM" id="Phobius"/>
    </source>
</evidence>
<keyword evidence="6 10" id="KW-0067">ATP-binding</keyword>